<evidence type="ECO:0000313" key="2">
    <source>
        <dbReference type="EMBL" id="KAI8575665.1"/>
    </source>
</evidence>
<comment type="caution">
    <text evidence="2">The sequence shown here is derived from an EMBL/GenBank/DDBJ whole genome shotgun (WGS) entry which is preliminary data.</text>
</comment>
<dbReference type="RefSeq" id="XP_051440669.1">
    <property type="nucleotide sequence ID" value="XM_051592184.1"/>
</dbReference>
<feature type="compositionally biased region" description="Low complexity" evidence="1">
    <location>
        <begin position="66"/>
        <end position="107"/>
    </location>
</feature>
<reference evidence="2" key="1">
    <citation type="submission" date="2021-06" db="EMBL/GenBank/DDBJ databases">
        <authorList>
            <consortium name="DOE Joint Genome Institute"/>
            <person name="Mondo S.J."/>
            <person name="Amses K.R."/>
            <person name="Simmons D.R."/>
            <person name="Longcore J.E."/>
            <person name="Seto K."/>
            <person name="Alves G.H."/>
            <person name="Bonds A.E."/>
            <person name="Quandt C.A."/>
            <person name="Davis W.J."/>
            <person name="Chang Y."/>
            <person name="Letcher P.M."/>
            <person name="Powell M.J."/>
            <person name="Kuo A."/>
            <person name="Labutti K."/>
            <person name="Pangilinan J."/>
            <person name="Andreopoulos W."/>
            <person name="Tritt A."/>
            <person name="Riley R."/>
            <person name="Hundley H."/>
            <person name="Johnson J."/>
            <person name="Lipzen A."/>
            <person name="Barry K."/>
            <person name="Berbee M.L."/>
            <person name="Buchler N.E."/>
            <person name="Grigoriev I.V."/>
            <person name="Spatafora J.W."/>
            <person name="Stajich J.E."/>
            <person name="James T.Y."/>
        </authorList>
    </citation>
    <scope>NUCLEOTIDE SEQUENCE</scope>
    <source>
        <strain evidence="2">AG</strain>
    </source>
</reference>
<name>A0AAD5E4W6_UMBRA</name>
<gene>
    <name evidence="2" type="ORF">K450DRAFT_260581</name>
</gene>
<sequence>MLRALNVFATSASKKDSVTNEKPVITEHDKVAEPPVATPPENIEALTEPTNEEQSATNAVEEPSGATANAEPAAATTEVTADSANANNTTETTGATNQDTQANTAAPAPEPTVSTTANGHKIKEKKNSLGSKIKGFFKKL</sequence>
<organism evidence="2 3">
    <name type="scientific">Umbelopsis ramanniana AG</name>
    <dbReference type="NCBI Taxonomy" id="1314678"/>
    <lineage>
        <taxon>Eukaryota</taxon>
        <taxon>Fungi</taxon>
        <taxon>Fungi incertae sedis</taxon>
        <taxon>Mucoromycota</taxon>
        <taxon>Mucoromycotina</taxon>
        <taxon>Umbelopsidomycetes</taxon>
        <taxon>Umbelopsidales</taxon>
        <taxon>Umbelopsidaceae</taxon>
        <taxon>Umbelopsis</taxon>
    </lineage>
</organism>
<accession>A0AAD5E4W6</accession>
<proteinExistence type="predicted"/>
<dbReference type="AlphaFoldDB" id="A0AAD5E4W6"/>
<reference evidence="2" key="2">
    <citation type="journal article" date="2022" name="Proc. Natl. Acad. Sci. U.S.A.">
        <title>Diploid-dominant life cycles characterize the early evolution of Fungi.</title>
        <authorList>
            <person name="Amses K.R."/>
            <person name="Simmons D.R."/>
            <person name="Longcore J.E."/>
            <person name="Mondo S.J."/>
            <person name="Seto K."/>
            <person name="Jeronimo G.H."/>
            <person name="Bonds A.E."/>
            <person name="Quandt C.A."/>
            <person name="Davis W.J."/>
            <person name="Chang Y."/>
            <person name="Federici B.A."/>
            <person name="Kuo A."/>
            <person name="LaButti K."/>
            <person name="Pangilinan J."/>
            <person name="Andreopoulos W."/>
            <person name="Tritt A."/>
            <person name="Riley R."/>
            <person name="Hundley H."/>
            <person name="Johnson J."/>
            <person name="Lipzen A."/>
            <person name="Barry K."/>
            <person name="Lang B.F."/>
            <person name="Cuomo C.A."/>
            <person name="Buchler N.E."/>
            <person name="Grigoriev I.V."/>
            <person name="Spatafora J.W."/>
            <person name="Stajich J.E."/>
            <person name="James T.Y."/>
        </authorList>
    </citation>
    <scope>NUCLEOTIDE SEQUENCE</scope>
    <source>
        <strain evidence="2">AG</strain>
    </source>
</reference>
<keyword evidence="3" id="KW-1185">Reference proteome</keyword>
<evidence type="ECO:0000256" key="1">
    <source>
        <dbReference type="SAM" id="MobiDB-lite"/>
    </source>
</evidence>
<feature type="region of interest" description="Disordered" evidence="1">
    <location>
        <begin position="1"/>
        <end position="129"/>
    </location>
</feature>
<protein>
    <submittedName>
        <fullName evidence="2">Uncharacterized protein</fullName>
    </submittedName>
</protein>
<evidence type="ECO:0000313" key="3">
    <source>
        <dbReference type="Proteomes" id="UP001206595"/>
    </source>
</evidence>
<feature type="compositionally biased region" description="Basic and acidic residues" evidence="1">
    <location>
        <begin position="13"/>
        <end position="32"/>
    </location>
</feature>
<feature type="compositionally biased region" description="Polar residues" evidence="1">
    <location>
        <begin position="48"/>
        <end position="58"/>
    </location>
</feature>
<dbReference type="Proteomes" id="UP001206595">
    <property type="component" value="Unassembled WGS sequence"/>
</dbReference>
<dbReference type="EMBL" id="MU620973">
    <property type="protein sequence ID" value="KAI8575665.1"/>
    <property type="molecule type" value="Genomic_DNA"/>
</dbReference>
<dbReference type="GeneID" id="75917527"/>